<feature type="transmembrane region" description="Helical" evidence="10">
    <location>
        <begin position="257"/>
        <end position="277"/>
    </location>
</feature>
<dbReference type="OMA" id="ADGYCGC"/>
<feature type="transmembrane region" description="Helical" evidence="10">
    <location>
        <begin position="298"/>
        <end position="318"/>
    </location>
</feature>
<dbReference type="AlphaFoldDB" id="G8C0E3"/>
<dbReference type="GO" id="GO:1903425">
    <property type="term" value="F:fluoride transmembrane transporter activity"/>
    <property type="evidence" value="ECO:0007669"/>
    <property type="project" value="TreeGrafter"/>
</dbReference>
<evidence type="ECO:0000256" key="4">
    <source>
        <dbReference type="ARBA" id="ARBA00022692"/>
    </source>
</evidence>
<dbReference type="HOGENOM" id="CLU_030507_1_2_1"/>
<dbReference type="eggNOG" id="ENOG502QT5F">
    <property type="taxonomic scope" value="Eukaryota"/>
</dbReference>
<keyword evidence="4 10" id="KW-0812">Transmembrane</keyword>
<feature type="transmembrane region" description="Helical" evidence="10">
    <location>
        <begin position="330"/>
        <end position="353"/>
    </location>
</feature>
<evidence type="ECO:0000256" key="7">
    <source>
        <dbReference type="ARBA" id="ARBA00035120"/>
    </source>
</evidence>
<dbReference type="EMBL" id="HE612868">
    <property type="protein sequence ID" value="CCE65658.1"/>
    <property type="molecule type" value="Genomic_DNA"/>
</dbReference>
<dbReference type="GO" id="GO:0005886">
    <property type="term" value="C:plasma membrane"/>
    <property type="evidence" value="ECO:0007669"/>
    <property type="project" value="UniProtKB-SubCell"/>
</dbReference>
<dbReference type="GeneID" id="11531879"/>
<evidence type="ECO:0000256" key="6">
    <source>
        <dbReference type="ARBA" id="ARBA00023136"/>
    </source>
</evidence>
<gene>
    <name evidence="11" type="primary">TPHA0M00830</name>
    <name evidence="11" type="ordered locus">TPHA_0M00830</name>
</gene>
<dbReference type="Pfam" id="PF02537">
    <property type="entry name" value="CRCB"/>
    <property type="match status" value="2"/>
</dbReference>
<feature type="transmembrane region" description="Helical" evidence="10">
    <location>
        <begin position="228"/>
        <end position="245"/>
    </location>
</feature>
<evidence type="ECO:0000313" key="12">
    <source>
        <dbReference type="Proteomes" id="UP000005666"/>
    </source>
</evidence>
<organism evidence="11 12">
    <name type="scientific">Tetrapisispora phaffii (strain ATCC 24235 / CBS 4417 / NBRC 1672 / NRRL Y-8282 / UCD 70-5)</name>
    <name type="common">Yeast</name>
    <name type="synonym">Fabospora phaffii</name>
    <dbReference type="NCBI Taxonomy" id="1071381"/>
    <lineage>
        <taxon>Eukaryota</taxon>
        <taxon>Fungi</taxon>
        <taxon>Dikarya</taxon>
        <taxon>Ascomycota</taxon>
        <taxon>Saccharomycotina</taxon>
        <taxon>Saccharomycetes</taxon>
        <taxon>Saccharomycetales</taxon>
        <taxon>Saccharomycetaceae</taxon>
        <taxon>Tetrapisispora</taxon>
    </lineage>
</organism>
<proteinExistence type="inferred from homology"/>
<feature type="transmembrane region" description="Helical" evidence="10">
    <location>
        <begin position="121"/>
        <end position="144"/>
    </location>
</feature>
<evidence type="ECO:0000256" key="5">
    <source>
        <dbReference type="ARBA" id="ARBA00022989"/>
    </source>
</evidence>
<dbReference type="InterPro" id="IPR003691">
    <property type="entry name" value="FluC"/>
</dbReference>
<feature type="transmembrane region" description="Helical" evidence="10">
    <location>
        <begin position="195"/>
        <end position="216"/>
    </location>
</feature>
<keyword evidence="6 10" id="KW-0472">Membrane</keyword>
<keyword evidence="5 10" id="KW-1133">Transmembrane helix</keyword>
<evidence type="ECO:0000256" key="9">
    <source>
        <dbReference type="SAM" id="MobiDB-lite"/>
    </source>
</evidence>
<name>G8C0E3_TETPH</name>
<comment type="similarity">
    <text evidence="7">Belongs to the fluoride channel Fluc/FEX (TC 1.A.43) family.</text>
</comment>
<dbReference type="RefSeq" id="XP_003688092.1">
    <property type="nucleotide sequence ID" value="XM_003688044.1"/>
</dbReference>
<comment type="subcellular location">
    <subcellularLocation>
        <location evidence="2">Cell membrane</location>
        <topology evidence="2">Multi-pass membrane protein</topology>
    </subcellularLocation>
</comment>
<evidence type="ECO:0000256" key="3">
    <source>
        <dbReference type="ARBA" id="ARBA00022475"/>
    </source>
</evidence>
<comment type="catalytic activity">
    <reaction evidence="8">
        <text>fluoride(in) = fluoride(out)</text>
        <dbReference type="Rhea" id="RHEA:76159"/>
        <dbReference type="ChEBI" id="CHEBI:17051"/>
    </reaction>
    <physiologicalReaction direction="left-to-right" evidence="8">
        <dbReference type="Rhea" id="RHEA:76160"/>
    </physiologicalReaction>
</comment>
<keyword evidence="3" id="KW-1003">Cell membrane</keyword>
<evidence type="ECO:0000256" key="8">
    <source>
        <dbReference type="ARBA" id="ARBA00035585"/>
    </source>
</evidence>
<evidence type="ECO:0000256" key="10">
    <source>
        <dbReference type="SAM" id="Phobius"/>
    </source>
</evidence>
<dbReference type="Proteomes" id="UP000005666">
    <property type="component" value="Chromosome 13"/>
</dbReference>
<accession>G8C0E3</accession>
<dbReference type="STRING" id="1071381.G8C0E3"/>
<comment type="function">
    <text evidence="1">Fluoride channel required for the rapid expulsion of cytoplasmic fluoride.</text>
</comment>
<dbReference type="OrthoDB" id="409792at2759"/>
<dbReference type="PANTHER" id="PTHR28259">
    <property type="entry name" value="FLUORIDE EXPORT PROTEIN 1-RELATED"/>
    <property type="match status" value="1"/>
</dbReference>
<dbReference type="PANTHER" id="PTHR28259:SF1">
    <property type="entry name" value="FLUORIDE EXPORT PROTEIN 1-RELATED"/>
    <property type="match status" value="1"/>
</dbReference>
<keyword evidence="12" id="KW-1185">Reference proteome</keyword>
<dbReference type="KEGG" id="tpf:TPHA_0M00830"/>
<feature type="compositionally biased region" description="Polar residues" evidence="9">
    <location>
        <begin position="160"/>
        <end position="170"/>
    </location>
</feature>
<evidence type="ECO:0000256" key="1">
    <source>
        <dbReference type="ARBA" id="ARBA00002598"/>
    </source>
</evidence>
<feature type="compositionally biased region" description="Basic and acidic residues" evidence="9">
    <location>
        <begin position="172"/>
        <end position="185"/>
    </location>
</feature>
<reference evidence="11 12" key="1">
    <citation type="journal article" date="2011" name="Proc. Natl. Acad. Sci. U.S.A.">
        <title>Evolutionary erosion of yeast sex chromosomes by mating-type switching accidents.</title>
        <authorList>
            <person name="Gordon J.L."/>
            <person name="Armisen D."/>
            <person name="Proux-Wera E."/>
            <person name="Oheigeartaigh S.S."/>
            <person name="Byrne K.P."/>
            <person name="Wolfe K.H."/>
        </authorList>
    </citation>
    <scope>NUCLEOTIDE SEQUENCE [LARGE SCALE GENOMIC DNA]</scope>
    <source>
        <strain evidence="12">ATCC 24235 / CBS 4417 / NBRC 1672 / NRRL Y-8282 / UCD 70-5</strain>
    </source>
</reference>
<feature type="region of interest" description="Disordered" evidence="9">
    <location>
        <begin position="160"/>
        <end position="185"/>
    </location>
</feature>
<protein>
    <submittedName>
        <fullName evidence="11">Uncharacterized protein</fullName>
    </submittedName>
</protein>
<sequence>MIKEWKDIPSQVKFLFMYTTMAILGNYTRSAIQSLSEYGPSYISPGSVLWPNCVACILMGMLQDMNAMKWFEEEPELFVALTTGYCGSVSSYSTLLLETFEHSTSLTGSNIKSHTKLPNRAYGIMEFLSVLITQLFVSMSSLLFGKNIATNVLALYTDPAQKSSDTPETTENLDKKEEDNNDNRMKPHPFYRKSITILAYITFTLALPFLALIVVLSGVYGNYSRGKWTLPALFGIIGAFERFYLSKYFNSVWKSLPLGTFLANQFAVVIICILTLVQRGRKSDGSDIPIVSSINACHVVSGLVTGYCGSLSTISTFINEGFKLPFIEMINYFTCSIAVSYIFCVIILGSYAWSKGLVVPIC</sequence>
<evidence type="ECO:0000313" key="11">
    <source>
        <dbReference type="EMBL" id="CCE65658.1"/>
    </source>
</evidence>
<evidence type="ECO:0000256" key="2">
    <source>
        <dbReference type="ARBA" id="ARBA00004651"/>
    </source>
</evidence>